<feature type="transmembrane region" description="Helical" evidence="13">
    <location>
        <begin position="158"/>
        <end position="180"/>
    </location>
</feature>
<evidence type="ECO:0000256" key="10">
    <source>
        <dbReference type="ARBA" id="ARBA00022989"/>
    </source>
</evidence>
<keyword evidence="9" id="KW-0677">Repeat</keyword>
<gene>
    <name evidence="14" type="ORF">PHPALM_20137</name>
</gene>
<dbReference type="GO" id="GO:0005886">
    <property type="term" value="C:plasma membrane"/>
    <property type="evidence" value="ECO:0007669"/>
    <property type="project" value="UniProtKB-SubCell"/>
</dbReference>
<protein>
    <recommendedName>
        <fullName evidence="4">Sugar transporter SWEET1</fullName>
    </recommendedName>
</protein>
<accession>A0A2P4XFL8</accession>
<dbReference type="Proteomes" id="UP000237271">
    <property type="component" value="Unassembled WGS sequence"/>
</dbReference>
<comment type="similarity">
    <text evidence="3">Belongs to the SWEET sugar transporter family.</text>
</comment>
<evidence type="ECO:0000313" key="15">
    <source>
        <dbReference type="Proteomes" id="UP000237271"/>
    </source>
</evidence>
<keyword evidence="15" id="KW-1185">Reference proteome</keyword>
<comment type="subcellular location">
    <subcellularLocation>
        <location evidence="1">Cell membrane</location>
        <topology evidence="1">Multi-pass membrane protein</topology>
    </subcellularLocation>
    <subcellularLocation>
        <location evidence="2">Golgi apparatus membrane</location>
        <topology evidence="2">Multi-pass membrane protein</topology>
    </subcellularLocation>
</comment>
<dbReference type="Gene3D" id="1.20.1280.290">
    <property type="match status" value="2"/>
</dbReference>
<feature type="transmembrane region" description="Helical" evidence="13">
    <location>
        <begin position="186"/>
        <end position="209"/>
    </location>
</feature>
<dbReference type="GO" id="GO:0051119">
    <property type="term" value="F:sugar transmembrane transporter activity"/>
    <property type="evidence" value="ECO:0007669"/>
    <property type="project" value="InterPro"/>
</dbReference>
<keyword evidence="10 13" id="KW-1133">Transmembrane helix</keyword>
<feature type="transmembrane region" description="Helical" evidence="13">
    <location>
        <begin position="38"/>
        <end position="56"/>
    </location>
</feature>
<evidence type="ECO:0000313" key="14">
    <source>
        <dbReference type="EMBL" id="POM64345.1"/>
    </source>
</evidence>
<evidence type="ECO:0000256" key="2">
    <source>
        <dbReference type="ARBA" id="ARBA00004653"/>
    </source>
</evidence>
<dbReference type="FunFam" id="1.20.1280.290:FF:000007">
    <property type="entry name" value="Bidirectional sugar transporter SWEET7"/>
    <property type="match status" value="1"/>
</dbReference>
<keyword evidence="7" id="KW-0762">Sugar transport</keyword>
<keyword evidence="12 13" id="KW-0472">Membrane</keyword>
<feature type="transmembrane region" description="Helical" evidence="13">
    <location>
        <begin position="6"/>
        <end position="26"/>
    </location>
</feature>
<dbReference type="AlphaFoldDB" id="A0A2P4XFL8"/>
<evidence type="ECO:0000256" key="13">
    <source>
        <dbReference type="SAM" id="Phobius"/>
    </source>
</evidence>
<evidence type="ECO:0000256" key="12">
    <source>
        <dbReference type="ARBA" id="ARBA00023136"/>
    </source>
</evidence>
<name>A0A2P4XFL8_9STRA</name>
<dbReference type="Pfam" id="PF03083">
    <property type="entry name" value="MtN3_slv"/>
    <property type="match status" value="2"/>
</dbReference>
<dbReference type="InterPro" id="IPR004316">
    <property type="entry name" value="SWEET_rpt"/>
</dbReference>
<dbReference type="EMBL" id="NCKW01011124">
    <property type="protein sequence ID" value="POM64345.1"/>
    <property type="molecule type" value="Genomic_DNA"/>
</dbReference>
<keyword evidence="6" id="KW-1003">Cell membrane</keyword>
<dbReference type="PANTHER" id="PTHR10791">
    <property type="entry name" value="RAG1-ACTIVATING PROTEIN 1"/>
    <property type="match status" value="1"/>
</dbReference>
<evidence type="ECO:0000256" key="5">
    <source>
        <dbReference type="ARBA" id="ARBA00022448"/>
    </source>
</evidence>
<comment type="caution">
    <text evidence="14">The sequence shown here is derived from an EMBL/GenBank/DDBJ whole genome shotgun (WGS) entry which is preliminary data.</text>
</comment>
<dbReference type="FunFam" id="1.20.1280.290:FF:000004">
    <property type="entry name" value="Sugar transporter SWEET"/>
    <property type="match status" value="1"/>
</dbReference>
<evidence type="ECO:0000256" key="8">
    <source>
        <dbReference type="ARBA" id="ARBA00022692"/>
    </source>
</evidence>
<reference evidence="14 15" key="1">
    <citation type="journal article" date="2017" name="Genome Biol. Evol.">
        <title>Phytophthora megakarya and P. palmivora, closely related causal agents of cacao black pod rot, underwent increases in genome sizes and gene numbers by different mechanisms.</title>
        <authorList>
            <person name="Ali S.S."/>
            <person name="Shao J."/>
            <person name="Lary D.J."/>
            <person name="Kronmiller B."/>
            <person name="Shen D."/>
            <person name="Strem M.D."/>
            <person name="Amoako-Attah I."/>
            <person name="Akrofi A.Y."/>
            <person name="Begoude B.A."/>
            <person name="Ten Hoopen G.M."/>
            <person name="Coulibaly K."/>
            <person name="Kebe B.I."/>
            <person name="Melnick R.L."/>
            <person name="Guiltinan M.J."/>
            <person name="Tyler B.M."/>
            <person name="Meinhardt L.W."/>
            <person name="Bailey B.A."/>
        </authorList>
    </citation>
    <scope>NUCLEOTIDE SEQUENCE [LARGE SCALE GENOMIC DNA]</scope>
    <source>
        <strain evidence="15">sbr112.9</strain>
    </source>
</reference>
<organism evidence="14 15">
    <name type="scientific">Phytophthora palmivora</name>
    <dbReference type="NCBI Taxonomy" id="4796"/>
    <lineage>
        <taxon>Eukaryota</taxon>
        <taxon>Sar</taxon>
        <taxon>Stramenopiles</taxon>
        <taxon>Oomycota</taxon>
        <taxon>Peronosporomycetes</taxon>
        <taxon>Peronosporales</taxon>
        <taxon>Peronosporaceae</taxon>
        <taxon>Phytophthora</taxon>
    </lineage>
</organism>
<keyword evidence="5" id="KW-0813">Transport</keyword>
<feature type="transmembrane region" description="Helical" evidence="13">
    <location>
        <begin position="96"/>
        <end position="113"/>
    </location>
</feature>
<evidence type="ECO:0000256" key="6">
    <source>
        <dbReference type="ARBA" id="ARBA00022475"/>
    </source>
</evidence>
<feature type="transmembrane region" description="Helical" evidence="13">
    <location>
        <begin position="62"/>
        <end position="84"/>
    </location>
</feature>
<sequence length="245" mass="27403">MFTSILHLLSTLTAVMTVLAPFPYFWRIYKTQSTDSVSVLPVILIFCSCYTWVMYARLVNSIFPLFVTYGIGMLASIAFGGIYYHWTHDHARIHKLFGLAFYVLAGYTFYYSLGTSGASNQSDNAVKNTLGVLSGVVNLALYASPLETVKDVIEKRDASTIPIIISVIFLMNSVIWVLYSKAEDDLLVLVPNAIGLALCVIQVVLYLMYYPRRVVDAQPTQSQHHILLRQATATAISMRLDSDHI</sequence>
<evidence type="ECO:0000256" key="3">
    <source>
        <dbReference type="ARBA" id="ARBA00007809"/>
    </source>
</evidence>
<evidence type="ECO:0000256" key="4">
    <source>
        <dbReference type="ARBA" id="ARBA00021741"/>
    </source>
</evidence>
<dbReference type="GO" id="GO:0000139">
    <property type="term" value="C:Golgi membrane"/>
    <property type="evidence" value="ECO:0007669"/>
    <property type="project" value="UniProtKB-SubCell"/>
</dbReference>
<keyword evidence="11" id="KW-0333">Golgi apparatus</keyword>
<dbReference type="InterPro" id="IPR047664">
    <property type="entry name" value="SWEET"/>
</dbReference>
<evidence type="ECO:0000256" key="1">
    <source>
        <dbReference type="ARBA" id="ARBA00004651"/>
    </source>
</evidence>
<keyword evidence="8 13" id="KW-0812">Transmembrane</keyword>
<dbReference type="OrthoDB" id="409725at2759"/>
<dbReference type="PANTHER" id="PTHR10791:SF30">
    <property type="entry name" value="SUGAR TRANSPORTER SWEET1"/>
    <property type="match status" value="1"/>
</dbReference>
<proteinExistence type="inferred from homology"/>
<evidence type="ECO:0000256" key="9">
    <source>
        <dbReference type="ARBA" id="ARBA00022737"/>
    </source>
</evidence>
<evidence type="ECO:0000256" key="11">
    <source>
        <dbReference type="ARBA" id="ARBA00023034"/>
    </source>
</evidence>
<evidence type="ECO:0000256" key="7">
    <source>
        <dbReference type="ARBA" id="ARBA00022597"/>
    </source>
</evidence>